<evidence type="ECO:0000256" key="5">
    <source>
        <dbReference type="ARBA" id="ARBA00022806"/>
    </source>
</evidence>
<feature type="region of interest" description="Disordered" evidence="10">
    <location>
        <begin position="84"/>
        <end position="111"/>
    </location>
</feature>
<keyword evidence="9" id="KW-0539">Nucleus</keyword>
<dbReference type="GO" id="GO:0003682">
    <property type="term" value="F:chromatin binding"/>
    <property type="evidence" value="ECO:0007669"/>
    <property type="project" value="TreeGrafter"/>
</dbReference>
<keyword evidence="6" id="KW-0067">ATP-binding</keyword>
<dbReference type="PROSITE" id="PS51194">
    <property type="entry name" value="HELICASE_CTER"/>
    <property type="match status" value="1"/>
</dbReference>
<dbReference type="CDD" id="cd00167">
    <property type="entry name" value="SANT"/>
    <property type="match status" value="1"/>
</dbReference>
<dbReference type="Proteomes" id="UP000218209">
    <property type="component" value="Unassembled WGS sequence"/>
</dbReference>
<dbReference type="OrthoDB" id="5857104at2759"/>
<dbReference type="SMART" id="SM00298">
    <property type="entry name" value="CHROMO"/>
    <property type="match status" value="2"/>
</dbReference>
<dbReference type="PROSITE" id="PS51192">
    <property type="entry name" value="HELICASE_ATP_BIND_1"/>
    <property type="match status" value="1"/>
</dbReference>
<evidence type="ECO:0000259" key="11">
    <source>
        <dbReference type="PROSITE" id="PS50013"/>
    </source>
</evidence>
<organism evidence="14 15">
    <name type="scientific">Porphyra umbilicalis</name>
    <name type="common">Purple laver</name>
    <name type="synonym">Red alga</name>
    <dbReference type="NCBI Taxonomy" id="2786"/>
    <lineage>
        <taxon>Eukaryota</taxon>
        <taxon>Rhodophyta</taxon>
        <taxon>Bangiophyceae</taxon>
        <taxon>Bangiales</taxon>
        <taxon>Bangiaceae</taxon>
        <taxon>Porphyra</taxon>
    </lineage>
</organism>
<feature type="compositionally biased region" description="Low complexity" evidence="10">
    <location>
        <begin position="1458"/>
        <end position="1468"/>
    </location>
</feature>
<dbReference type="SUPFAM" id="SSF52540">
    <property type="entry name" value="P-loop containing nucleoside triphosphate hydrolases"/>
    <property type="match status" value="2"/>
</dbReference>
<name>A0A1X6NM16_PORUM</name>
<dbReference type="CDD" id="cd18659">
    <property type="entry name" value="CD2_tandem"/>
    <property type="match status" value="1"/>
</dbReference>
<proteinExistence type="predicted"/>
<evidence type="ECO:0000256" key="2">
    <source>
        <dbReference type="ARBA" id="ARBA00022737"/>
    </source>
</evidence>
<feature type="compositionally biased region" description="Basic residues" evidence="10">
    <location>
        <begin position="1469"/>
        <end position="1481"/>
    </location>
</feature>
<feature type="compositionally biased region" description="Basic and acidic residues" evidence="10">
    <location>
        <begin position="1787"/>
        <end position="1808"/>
    </location>
</feature>
<feature type="non-terminal residue" evidence="14">
    <location>
        <position position="2017"/>
    </location>
</feature>
<evidence type="ECO:0000256" key="10">
    <source>
        <dbReference type="SAM" id="MobiDB-lite"/>
    </source>
</evidence>
<feature type="compositionally biased region" description="Low complexity" evidence="10">
    <location>
        <begin position="1437"/>
        <end position="1448"/>
    </location>
</feature>
<evidence type="ECO:0000256" key="4">
    <source>
        <dbReference type="ARBA" id="ARBA00022801"/>
    </source>
</evidence>
<keyword evidence="3" id="KW-0547">Nucleotide-binding</keyword>
<sequence length="2017" mass="215564">MHPRGLQPLPASSSEGDSDWSGRRKPSRGRGGGGRKRQRRKANVSRGGGGDHSDDDGSGVDTFTDEARASMRLVGRGNVVNYAEERDSDLDSLDSATKRRNAEQAAAEDLDSLVIERVVDYRPVSTALSAPAVAPPAALDGTFDSALPPKTEDGVPAAEGGERPTGGSGSLGANASARGVDGAGQASDPPGAGAPAKAETPDEPAPVSRTSDIPLKDFEAESAEFQIKWRRRSYRQSSWNTLEELRSFAGYKRVTNYVKKMEELRRVSMAAETTSEEREELALQLEELRSVVCEYSRIERIVAERAVGSGTVSALDAGTIVGDDGEQSEYLVKWHNVPYAECTWEPAVELQSPDDMAAVDAFKEREQTSLSLSSASRCNPFSSKSRRPFRKMPTQPAWLEGGVEGRRLRDYQLEGLNWLAYSWVNRRNVILADEMGLGKTLQTISFLGWLKNEKSVYGPFLVVVPLSTMAAWQREFARWLPDVNVVTYVGDAASREHIRKYEFAPSPRARKSSGVEVRFHVLLSTPELVMMDQAHLGQLRYAVIAVDEAHRLKNEESSLHRILAEFRSANRLLITGTPLQNSIRELWALLHFLTPDEFANAAEFEEQFSFSALREPETVAALHMALRPYVLRRQKGDVEKSLPRKTYAVLRVGMASTQQEYYRWILTRNFSKLNAAAKSGGRSLGGATSLLNIVMELKKCCNHPYLFDGVEDTNASDPMTSLIRASGKMILLDKLLLRLRDAGHRVLIFSQMVRMLDILQDYCRMRGFACQRLDGSMPNDLRQRAVDHYNAPNSNDFAFLLSTRAGGLGINLATADTVIIFDSDWNPQNDLQAESRAHRIGQTRDVKVFRLLSRDTVEEDILERAKRKRVLEHLVIHGVERGEGEASAAVPKPAAFRKEELSAILRFGAEQLFKSGAVDGVPAADAPDGAAAAPPPTVAGGAAAGAEKPLEMDDIDEVLQRAPAEEDATEGGGGTMGDSLLNAFKWADFATNEEPDEEAIAAEAKSKKAKDKARVAAEAAASKLTALERTQKAALQDVEQREEADRDLLHKEGDGEFWGRVIPRDVQEDMVASQLYLAPRSRKRVKHYAKDHGSDEEGSDSDEEVAGDGDAGDSKRRGGGGASGGKAATGRGRGKGRKPGPKGAAMGGSGAKPPRGKGGKRAGAARAPGDVSDQGDEELTQERRLVPGLTAKEVRALVKALRKFGIAERAESVVTETGLTDRVSVEDARKLLESVLSRAHKAVDEHAQHLEGGETDEAGMANGVSPSIKSKARAAVAGVKRVASASPSIVVGGEYMNAAEMVVRQGELAALATAVGGYPSDMQFRLRAAAKPPAYGVKWTTVNDAMLLVGIHRYGFGNWKSIAADEELGLGSKLSTPGAPVVGAPDAPKVVRRAITLLRSVSASVAASNRAAARVAAGKSKAAAAARKRAAAKEKAAAASSASRATAGKRGGAKVRGKAAAAAAVSRPAKGRAKGGRKGKAVRGASPDVYDDVDGGAAAGDKVHAGPSASRDAIVARKRDSPTTSSAPTSTGSAEESPEEGEVTTRRTSRPMPDSEVSPSVAPTKHDAGDMSDTRSQCLSMSSAGKSTSVKARARAVFGQSHSLKTMKELKYLSDMGATAVNKRERLTRTKACLVQLGDDIVAAGIVADTLAALELWRFIADKCHTALAGERLQTLYAKLTVSFPRDGSRGKRTAALPPPVPAKSSAASACRSPNREPAQRRVTRSASPSRSPASRRALVPSKRRRSGSDADKAACSAAPDSDSEVKEGAGHSSPADVDVSPPAKRAAVERQTDDMELERQAQEDLAPRRGPKRSASTAQLGSPSRSDSGSHSGSHSRPHSRSRSRSRSHSRSRARSRSGSRSGSRSRSASASQSPRHRAASANGRGAERSAGDGSGSGSRSGAASVGGGSAAASVVGGGSASVVATAHSSERRSPRRHEPGSAGHGRIRSASPDSRRPRSRGDRGSGGGGSAGRDHDRDRRHHSHDGSRDGGRERSSRGDRDRVRRDRDHDRERDR</sequence>
<dbReference type="FunFam" id="3.40.50.10810:FF:000005">
    <property type="entry name" value="Photoperiod-independent early flowering 1"/>
    <property type="match status" value="1"/>
</dbReference>
<protein>
    <submittedName>
        <fullName evidence="14">Uncharacterized protein</fullName>
    </submittedName>
</protein>
<feature type="domain" description="Helicase ATP-binding" evidence="12">
    <location>
        <begin position="420"/>
        <end position="596"/>
    </location>
</feature>
<evidence type="ECO:0000256" key="7">
    <source>
        <dbReference type="ARBA" id="ARBA00022853"/>
    </source>
</evidence>
<dbReference type="GO" id="GO:0005524">
    <property type="term" value="F:ATP binding"/>
    <property type="evidence" value="ECO:0007669"/>
    <property type="project" value="UniProtKB-KW"/>
</dbReference>
<feature type="compositionally biased region" description="Low complexity" evidence="10">
    <location>
        <begin position="1725"/>
        <end position="1741"/>
    </location>
</feature>
<feature type="region of interest" description="Disordered" evidence="10">
    <location>
        <begin position="1435"/>
        <end position="1586"/>
    </location>
</feature>
<keyword evidence="5" id="KW-0347">Helicase</keyword>
<feature type="compositionally biased region" description="Basic residues" evidence="10">
    <location>
        <begin position="1835"/>
        <end position="1859"/>
    </location>
</feature>
<dbReference type="Pfam" id="PF00271">
    <property type="entry name" value="Helicase_C"/>
    <property type="match status" value="1"/>
</dbReference>
<feature type="compositionally biased region" description="Low complexity" evidence="10">
    <location>
        <begin position="1860"/>
        <end position="1886"/>
    </location>
</feature>
<evidence type="ECO:0000259" key="13">
    <source>
        <dbReference type="PROSITE" id="PS51194"/>
    </source>
</evidence>
<feature type="compositionally biased region" description="Basic and acidic residues" evidence="10">
    <location>
        <begin position="1986"/>
        <end position="2017"/>
    </location>
</feature>
<keyword evidence="2" id="KW-0677">Repeat</keyword>
<dbReference type="InterPro" id="IPR000953">
    <property type="entry name" value="Chromo/chromo_shadow_dom"/>
</dbReference>
<feature type="compositionally biased region" description="Low complexity" evidence="10">
    <location>
        <begin position="1822"/>
        <end position="1834"/>
    </location>
</feature>
<dbReference type="InterPro" id="IPR023780">
    <property type="entry name" value="Chromo_domain"/>
</dbReference>
<dbReference type="GO" id="GO:0003677">
    <property type="term" value="F:DNA binding"/>
    <property type="evidence" value="ECO:0007669"/>
    <property type="project" value="UniProtKB-KW"/>
</dbReference>
<feature type="region of interest" description="Disordered" evidence="10">
    <location>
        <begin position="926"/>
        <end position="945"/>
    </location>
</feature>
<feature type="compositionally biased region" description="Basic residues" evidence="10">
    <location>
        <begin position="23"/>
        <end position="43"/>
    </location>
</feature>
<dbReference type="GO" id="GO:0016887">
    <property type="term" value="F:ATP hydrolysis activity"/>
    <property type="evidence" value="ECO:0007669"/>
    <property type="project" value="TreeGrafter"/>
</dbReference>
<dbReference type="InterPro" id="IPR056302">
    <property type="entry name" value="CHD1-2/Hrp3_HTH"/>
</dbReference>
<evidence type="ECO:0000256" key="6">
    <source>
        <dbReference type="ARBA" id="ARBA00022840"/>
    </source>
</evidence>
<feature type="region of interest" description="Disordered" evidence="10">
    <location>
        <begin position="128"/>
        <end position="213"/>
    </location>
</feature>
<keyword evidence="15" id="KW-1185">Reference proteome</keyword>
<feature type="compositionally biased region" description="Basic and acidic residues" evidence="10">
    <location>
        <begin position="1564"/>
        <end position="1573"/>
    </location>
</feature>
<dbReference type="EMBL" id="KV919449">
    <property type="protein sequence ID" value="OSX69664.1"/>
    <property type="molecule type" value="Genomic_DNA"/>
</dbReference>
<gene>
    <name evidence="14" type="ORF">BU14_1292s0001</name>
</gene>
<dbReference type="InterPro" id="IPR014001">
    <property type="entry name" value="Helicase_ATP-bd"/>
</dbReference>
<evidence type="ECO:0000256" key="8">
    <source>
        <dbReference type="ARBA" id="ARBA00023125"/>
    </source>
</evidence>
<comment type="subcellular location">
    <subcellularLocation>
        <location evidence="1">Nucleus</location>
    </subcellularLocation>
</comment>
<dbReference type="Gene3D" id="3.40.50.10810">
    <property type="entry name" value="Tandem AAA-ATPase domain"/>
    <property type="match status" value="1"/>
</dbReference>
<dbReference type="GO" id="GO:0004386">
    <property type="term" value="F:helicase activity"/>
    <property type="evidence" value="ECO:0007669"/>
    <property type="project" value="UniProtKB-KW"/>
</dbReference>
<dbReference type="InterPro" id="IPR049730">
    <property type="entry name" value="SNF2/RAD54-like_C"/>
</dbReference>
<dbReference type="PANTHER" id="PTHR45623">
    <property type="entry name" value="CHROMODOMAIN-HELICASE-DNA-BINDING PROTEIN 3-RELATED-RELATED"/>
    <property type="match status" value="1"/>
</dbReference>
<feature type="compositionally biased region" description="Acidic residues" evidence="10">
    <location>
        <begin position="1096"/>
        <end position="1111"/>
    </location>
</feature>
<feature type="compositionally biased region" description="Polar residues" evidence="10">
    <location>
        <begin position="1574"/>
        <end position="1586"/>
    </location>
</feature>
<dbReference type="InterPro" id="IPR001650">
    <property type="entry name" value="Helicase_C-like"/>
</dbReference>
<dbReference type="Pfam" id="PF23588">
    <property type="entry name" value="HTH_CHD1_Hrp3"/>
    <property type="match status" value="1"/>
</dbReference>
<evidence type="ECO:0000313" key="15">
    <source>
        <dbReference type="Proteomes" id="UP000218209"/>
    </source>
</evidence>
<dbReference type="SUPFAM" id="SSF54160">
    <property type="entry name" value="Chromo domain-like"/>
    <property type="match status" value="2"/>
</dbReference>
<dbReference type="PROSITE" id="PS50013">
    <property type="entry name" value="CHROMO_2"/>
    <property type="match status" value="1"/>
</dbReference>
<dbReference type="GO" id="GO:0034728">
    <property type="term" value="P:nucleosome organization"/>
    <property type="evidence" value="ECO:0007669"/>
    <property type="project" value="TreeGrafter"/>
</dbReference>
<keyword evidence="4" id="KW-0378">Hydrolase</keyword>
<dbReference type="InterPro" id="IPR038718">
    <property type="entry name" value="SNF2-like_sf"/>
</dbReference>
<dbReference type="InterPro" id="IPR001005">
    <property type="entry name" value="SANT/Myb"/>
</dbReference>
<feature type="compositionally biased region" description="Low complexity" evidence="10">
    <location>
        <begin position="1522"/>
        <end position="1535"/>
    </location>
</feature>
<evidence type="ECO:0000256" key="9">
    <source>
        <dbReference type="ARBA" id="ARBA00023242"/>
    </source>
</evidence>
<dbReference type="SMART" id="SM00490">
    <property type="entry name" value="HELICc"/>
    <property type="match status" value="1"/>
</dbReference>
<keyword evidence="7" id="KW-0156">Chromatin regulator</keyword>
<keyword evidence="8" id="KW-0238">DNA-binding</keyword>
<evidence type="ECO:0000256" key="1">
    <source>
        <dbReference type="ARBA" id="ARBA00004123"/>
    </source>
</evidence>
<feature type="region of interest" description="Disordered" evidence="10">
    <location>
        <begin position="1687"/>
        <end position="2017"/>
    </location>
</feature>
<evidence type="ECO:0000256" key="3">
    <source>
        <dbReference type="ARBA" id="ARBA00022741"/>
    </source>
</evidence>
<dbReference type="SMART" id="SM00487">
    <property type="entry name" value="DEXDc"/>
    <property type="match status" value="1"/>
</dbReference>
<feature type="compositionally biased region" description="Basic and acidic residues" evidence="10">
    <location>
        <begin position="1955"/>
        <end position="1965"/>
    </location>
</feature>
<dbReference type="Pfam" id="PF00385">
    <property type="entry name" value="Chromo"/>
    <property type="match status" value="1"/>
</dbReference>
<feature type="compositionally biased region" description="Low complexity" evidence="10">
    <location>
        <begin position="128"/>
        <end position="139"/>
    </location>
</feature>
<evidence type="ECO:0000313" key="14">
    <source>
        <dbReference type="EMBL" id="OSX69664.1"/>
    </source>
</evidence>
<dbReference type="InterPro" id="IPR027417">
    <property type="entry name" value="P-loop_NTPase"/>
</dbReference>
<dbReference type="GO" id="GO:0000785">
    <property type="term" value="C:chromatin"/>
    <property type="evidence" value="ECO:0007669"/>
    <property type="project" value="TreeGrafter"/>
</dbReference>
<dbReference type="InterPro" id="IPR000330">
    <property type="entry name" value="SNF2_N"/>
</dbReference>
<feature type="domain" description="Chromo" evidence="11">
    <location>
        <begin position="296"/>
        <end position="374"/>
    </location>
</feature>
<feature type="compositionally biased region" description="Gly residues" evidence="10">
    <location>
        <begin position="1894"/>
        <end position="1921"/>
    </location>
</feature>
<accession>A0A1X6NM16</accession>
<dbReference type="GO" id="GO:0140658">
    <property type="term" value="F:ATP-dependent chromatin remodeler activity"/>
    <property type="evidence" value="ECO:0007669"/>
    <property type="project" value="TreeGrafter"/>
</dbReference>
<dbReference type="Gene3D" id="3.40.50.300">
    <property type="entry name" value="P-loop containing nucleotide triphosphate hydrolases"/>
    <property type="match status" value="1"/>
</dbReference>
<dbReference type="Gene3D" id="2.40.50.40">
    <property type="match status" value="2"/>
</dbReference>
<dbReference type="Pfam" id="PF00176">
    <property type="entry name" value="SNF2-rel_dom"/>
    <property type="match status" value="1"/>
</dbReference>
<feature type="domain" description="Helicase C-terminal" evidence="13">
    <location>
        <begin position="731"/>
        <end position="887"/>
    </location>
</feature>
<dbReference type="GO" id="GO:0042393">
    <property type="term" value="F:histone binding"/>
    <property type="evidence" value="ECO:0007669"/>
    <property type="project" value="TreeGrafter"/>
</dbReference>
<dbReference type="GO" id="GO:0005634">
    <property type="term" value="C:nucleus"/>
    <property type="evidence" value="ECO:0007669"/>
    <property type="project" value="UniProtKB-SubCell"/>
</dbReference>
<evidence type="ECO:0000259" key="12">
    <source>
        <dbReference type="PROSITE" id="PS51192"/>
    </source>
</evidence>
<feature type="region of interest" description="Disordered" evidence="10">
    <location>
        <begin position="1"/>
        <end position="64"/>
    </location>
</feature>
<feature type="compositionally biased region" description="Basic and acidic residues" evidence="10">
    <location>
        <begin position="1930"/>
        <end position="1941"/>
    </location>
</feature>
<feature type="region of interest" description="Disordered" evidence="10">
    <location>
        <begin position="1081"/>
        <end position="1184"/>
    </location>
</feature>
<reference evidence="14 15" key="1">
    <citation type="submission" date="2017-03" db="EMBL/GenBank/DDBJ databases">
        <title>WGS assembly of Porphyra umbilicalis.</title>
        <authorList>
            <person name="Brawley S.H."/>
            <person name="Blouin N.A."/>
            <person name="Ficko-Blean E."/>
            <person name="Wheeler G.L."/>
            <person name="Lohr M."/>
            <person name="Goodson H.V."/>
            <person name="Jenkins J.W."/>
            <person name="Blaby-Haas C.E."/>
            <person name="Helliwell K.E."/>
            <person name="Chan C."/>
            <person name="Marriage T."/>
            <person name="Bhattacharya D."/>
            <person name="Klein A.S."/>
            <person name="Badis Y."/>
            <person name="Brodie J."/>
            <person name="Cao Y."/>
            <person name="Collen J."/>
            <person name="Dittami S.M."/>
            <person name="Gachon C.M."/>
            <person name="Green B.R."/>
            <person name="Karpowicz S."/>
            <person name="Kim J.W."/>
            <person name="Kudahl U."/>
            <person name="Lin S."/>
            <person name="Michel G."/>
            <person name="Mittag M."/>
            <person name="Olson B.J."/>
            <person name="Pangilinan J."/>
            <person name="Peng Y."/>
            <person name="Qiu H."/>
            <person name="Shu S."/>
            <person name="Singer J.T."/>
            <person name="Smith A.G."/>
            <person name="Sprecher B.N."/>
            <person name="Wagner V."/>
            <person name="Wang W."/>
            <person name="Wang Z.-Y."/>
            <person name="Yan J."/>
            <person name="Yarish C."/>
            <person name="Zoeuner-Riek S."/>
            <person name="Zhuang Y."/>
            <person name="Zou Y."/>
            <person name="Lindquist E.A."/>
            <person name="Grimwood J."/>
            <person name="Barry K."/>
            <person name="Rokhsar D.S."/>
            <person name="Schmutz J."/>
            <person name="Stiller J.W."/>
            <person name="Grossman A.R."/>
            <person name="Prochnik S.E."/>
        </authorList>
    </citation>
    <scope>NUCLEOTIDE SEQUENCE [LARGE SCALE GENOMIC DNA]</scope>
    <source>
        <strain evidence="14">4086291</strain>
    </source>
</reference>
<dbReference type="PANTHER" id="PTHR45623:SF14">
    <property type="entry name" value="CHROMODOMAIN-HELICASE-DNA-BINDING PROTEIN 1"/>
    <property type="match status" value="1"/>
</dbReference>
<dbReference type="InterPro" id="IPR016197">
    <property type="entry name" value="Chromo-like_dom_sf"/>
</dbReference>
<dbReference type="Gene3D" id="1.10.10.60">
    <property type="entry name" value="Homeodomain-like"/>
    <property type="match status" value="1"/>
</dbReference>
<dbReference type="CDD" id="cd18793">
    <property type="entry name" value="SF2_C_SNF"/>
    <property type="match status" value="1"/>
</dbReference>